<evidence type="ECO:0000313" key="3">
    <source>
        <dbReference type="Proteomes" id="UP000691718"/>
    </source>
</evidence>
<keyword evidence="3" id="KW-1185">Reference proteome</keyword>
<name>A0A8S3WJD3_PARAO</name>
<sequence length="229" mass="26437">MNYIKAELQALRSDNVTRSELNEMESKISHQTTKLQANKKQNSGRKQDPQQSQTAHDLSIQHMHQATERENACTKVAKPVSQRNNQTVKSLFEPQYRDILVATSTSQRFKLDSGNRILKDINEDGFTTVVHKKHNRSKNMRGSSETCTKLKVVESTCTIYVSRVRKEVSESSLMDYIKDKGENCVTIELLKQYRETTFNSFKIVIPMSKANIFLSPDFWPKGLVFRRFK</sequence>
<dbReference type="AlphaFoldDB" id="A0A8S3WJD3"/>
<gene>
    <name evidence="2" type="ORF">PAPOLLO_LOCUS6810</name>
</gene>
<dbReference type="Proteomes" id="UP000691718">
    <property type="component" value="Unassembled WGS sequence"/>
</dbReference>
<proteinExistence type="predicted"/>
<organism evidence="2 3">
    <name type="scientific">Parnassius apollo</name>
    <name type="common">Apollo butterfly</name>
    <name type="synonym">Papilio apollo</name>
    <dbReference type="NCBI Taxonomy" id="110799"/>
    <lineage>
        <taxon>Eukaryota</taxon>
        <taxon>Metazoa</taxon>
        <taxon>Ecdysozoa</taxon>
        <taxon>Arthropoda</taxon>
        <taxon>Hexapoda</taxon>
        <taxon>Insecta</taxon>
        <taxon>Pterygota</taxon>
        <taxon>Neoptera</taxon>
        <taxon>Endopterygota</taxon>
        <taxon>Lepidoptera</taxon>
        <taxon>Glossata</taxon>
        <taxon>Ditrysia</taxon>
        <taxon>Papilionoidea</taxon>
        <taxon>Papilionidae</taxon>
        <taxon>Parnassiinae</taxon>
        <taxon>Parnassini</taxon>
        <taxon>Parnassius</taxon>
        <taxon>Parnassius</taxon>
    </lineage>
</organism>
<evidence type="ECO:0000313" key="2">
    <source>
        <dbReference type="EMBL" id="CAG4962568.1"/>
    </source>
</evidence>
<dbReference type="OrthoDB" id="7362285at2759"/>
<protein>
    <submittedName>
        <fullName evidence="2">(apollo) hypothetical protein</fullName>
    </submittedName>
</protein>
<dbReference type="EMBL" id="CAJQZP010000458">
    <property type="protein sequence ID" value="CAG4962568.1"/>
    <property type="molecule type" value="Genomic_DNA"/>
</dbReference>
<evidence type="ECO:0000256" key="1">
    <source>
        <dbReference type="SAM" id="MobiDB-lite"/>
    </source>
</evidence>
<feature type="compositionally biased region" description="Polar residues" evidence="1">
    <location>
        <begin position="29"/>
        <end position="41"/>
    </location>
</feature>
<comment type="caution">
    <text evidence="2">The sequence shown here is derived from an EMBL/GenBank/DDBJ whole genome shotgun (WGS) entry which is preliminary data.</text>
</comment>
<feature type="region of interest" description="Disordered" evidence="1">
    <location>
        <begin position="25"/>
        <end position="56"/>
    </location>
</feature>
<reference evidence="2" key="1">
    <citation type="submission" date="2021-04" db="EMBL/GenBank/DDBJ databases">
        <authorList>
            <person name="Tunstrom K."/>
        </authorList>
    </citation>
    <scope>NUCLEOTIDE SEQUENCE</scope>
</reference>
<accession>A0A8S3WJD3</accession>